<evidence type="ECO:0000313" key="2">
    <source>
        <dbReference type="EMBL" id="CKR25074.1"/>
    </source>
</evidence>
<dbReference type="Proteomes" id="UP000039217">
    <property type="component" value="Unassembled WGS sequence"/>
</dbReference>
<evidence type="ECO:0000313" key="13">
    <source>
        <dbReference type="Proteomes" id="UP000671119"/>
    </source>
</evidence>
<dbReference type="InterPro" id="IPR051927">
    <property type="entry name" value="Zn_Chap_cDPG_Synth"/>
</dbReference>
<dbReference type="EMBL" id="QTBD01000015">
    <property type="protein sequence ID" value="REQ57050.1"/>
    <property type="molecule type" value="Genomic_DNA"/>
</dbReference>
<dbReference type="InterPro" id="IPR011629">
    <property type="entry name" value="CobW-like_C"/>
</dbReference>
<dbReference type="PANTHER" id="PTHR43603">
    <property type="entry name" value="COBW DOMAIN-CONTAINING PROTEIN DDB_G0274527"/>
    <property type="match status" value="1"/>
</dbReference>
<dbReference type="Pfam" id="PF02492">
    <property type="entry name" value="cobW"/>
    <property type="match status" value="1"/>
</dbReference>
<dbReference type="EMBL" id="LWDQ01000001">
    <property type="protein sequence ID" value="OMH57971.1"/>
    <property type="molecule type" value="Genomic_DNA"/>
</dbReference>
<protein>
    <submittedName>
        <fullName evidence="4">GTP-binding protein</fullName>
    </submittedName>
    <submittedName>
        <fullName evidence="5">Metal chaperone YciC</fullName>
    </submittedName>
    <submittedName>
        <fullName evidence="3">Probable cobalamin synthesis protein</fullName>
    </submittedName>
</protein>
<evidence type="ECO:0000313" key="3">
    <source>
        <dbReference type="EMBL" id="CNV34450.1"/>
    </source>
</evidence>
<feature type="domain" description="CobW C-terminal" evidence="1">
    <location>
        <begin position="235"/>
        <end position="351"/>
    </location>
</feature>
<evidence type="ECO:0000313" key="10">
    <source>
        <dbReference type="Proteomes" id="UP000189452"/>
    </source>
</evidence>
<evidence type="ECO:0000313" key="6">
    <source>
        <dbReference type="EMBL" id="REQ57050.1"/>
    </source>
</evidence>
<dbReference type="InterPro" id="IPR027417">
    <property type="entry name" value="P-loop_NTPase"/>
</dbReference>
<evidence type="ECO:0000313" key="4">
    <source>
        <dbReference type="EMBL" id="MBP0681773.1"/>
    </source>
</evidence>
<dbReference type="RefSeq" id="WP_003400804.1">
    <property type="nucleotide sequence ID" value="NZ_AP017901.1"/>
</dbReference>
<evidence type="ECO:0000313" key="8">
    <source>
        <dbReference type="Proteomes" id="UP000039217"/>
    </source>
</evidence>
<evidence type="ECO:0000259" key="1">
    <source>
        <dbReference type="SMART" id="SM00833"/>
    </source>
</evidence>
<gene>
    <name evidence="5" type="primary">yciC</name>
    <name evidence="5" type="ORF">A4S10_00119</name>
    <name evidence="7" type="ORF">DKC2_0126</name>
    <name evidence="6" type="ORF">DSJ38_01345</name>
    <name evidence="3" type="ORF">ERS007661_02120</name>
    <name evidence="2" type="ORF">ERS027661_00871</name>
    <name evidence="4" type="ORF">J8J21_01185</name>
</gene>
<dbReference type="Proteomes" id="UP000256381">
    <property type="component" value="Unassembled WGS sequence"/>
</dbReference>
<reference evidence="5 10" key="4">
    <citation type="submission" date="2017-02" db="EMBL/GenBank/DDBJ databases">
        <title>Protein polymorphisms may explain contrasting epidemiological fitness of two variants of a multidrug-resistant Mycobacterium tuberculosis strain.</title>
        <authorList>
            <person name="Bigi M.M."/>
            <person name="Lopez B."/>
            <person name="Blanco F.C."/>
            <person name="Sasiain M.C."/>
            <person name="De La Barrera S."/>
            <person name="Ritacco V."/>
            <person name="Bigi F."/>
            <person name="Soria M.A."/>
        </authorList>
    </citation>
    <scope>NUCLEOTIDE SEQUENCE [LARGE SCALE GENOMIC DNA]</scope>
    <source>
        <strain evidence="5 10">6548</strain>
    </source>
</reference>
<dbReference type="Gene3D" id="3.40.50.300">
    <property type="entry name" value="P-loop containing nucleotide triphosphate hydrolases"/>
    <property type="match status" value="1"/>
</dbReference>
<dbReference type="Proteomes" id="UP000049023">
    <property type="component" value="Unassembled WGS sequence"/>
</dbReference>
<reference evidence="6 11" key="3">
    <citation type="journal article" date="2017" name="N. Engl. J. Med.">
        <title>Transmission of Extensively Drug-Resistant Tuberculosis in South Africa.</title>
        <authorList>
            <person name="Shah N.S."/>
            <person name="Auld S.C."/>
            <person name="Brust J.C."/>
            <person name="Mathema B."/>
            <person name="Ismail N."/>
            <person name="Moodley P."/>
            <person name="Mlisana K."/>
            <person name="Allana S."/>
            <person name="Campbell A."/>
            <person name="Mthiyane T."/>
            <person name="Morris N."/>
            <person name="Mpangase P."/>
            <person name="van der Meulen H."/>
            <person name="Omar S.V."/>
            <person name="Brown T.S."/>
            <person name="Narechania A."/>
            <person name="Shaskina E."/>
            <person name="Kapwata T."/>
            <person name="Kreiswirth B."/>
            <person name="Gandhi N.R."/>
        </authorList>
    </citation>
    <scope>NUCLEOTIDE SEQUENCE [LARGE SCALE GENOMIC DNA]</scope>
    <source>
        <strain evidence="6 11">32301_S10</strain>
    </source>
</reference>
<dbReference type="Pfam" id="PF07683">
    <property type="entry name" value="CobW_C"/>
    <property type="match status" value="1"/>
</dbReference>
<dbReference type="EMBL" id="LR027516">
    <property type="protein sequence ID" value="VCU48326.1"/>
    <property type="molecule type" value="Genomic_DNA"/>
</dbReference>
<dbReference type="Proteomes" id="UP000300237">
    <property type="component" value="Chromosome"/>
</dbReference>
<dbReference type="EMBL" id="CQQC01000693">
    <property type="protein sequence ID" value="CNV34450.1"/>
    <property type="molecule type" value="Genomic_DNA"/>
</dbReference>
<dbReference type="AlphaFoldDB" id="A0A045JY32"/>
<evidence type="ECO:0000313" key="7">
    <source>
        <dbReference type="EMBL" id="VCU48326.1"/>
    </source>
</evidence>
<dbReference type="SUPFAM" id="SSF90002">
    <property type="entry name" value="Hypothetical protein YjiA, C-terminal domain"/>
    <property type="match status" value="1"/>
</dbReference>
<proteinExistence type="predicted"/>
<dbReference type="OMA" id="PDAAWEM"/>
<evidence type="ECO:0000313" key="12">
    <source>
        <dbReference type="Proteomes" id="UP000300237"/>
    </source>
</evidence>
<reference evidence="5 10" key="2">
    <citation type="submission" date="2016-04" db="EMBL/GenBank/DDBJ databases">
        <authorList>
            <person name="Bigi M."/>
            <person name="Bigi F."/>
            <person name="Soria M.A."/>
        </authorList>
    </citation>
    <scope>NUCLEOTIDE SEQUENCE [LARGE SCALE GENOMIC DNA]</scope>
    <source>
        <strain evidence="5 10">6548</strain>
    </source>
</reference>
<organism evidence="3 8">
    <name type="scientific">Mycobacterium tuberculosis</name>
    <dbReference type="NCBI Taxonomy" id="1773"/>
    <lineage>
        <taxon>Bacteria</taxon>
        <taxon>Bacillati</taxon>
        <taxon>Actinomycetota</taxon>
        <taxon>Actinomycetes</taxon>
        <taxon>Mycobacteriales</taxon>
        <taxon>Mycobacteriaceae</taxon>
        <taxon>Mycobacterium</taxon>
        <taxon>Mycobacterium tuberculosis complex</taxon>
    </lineage>
</organism>
<evidence type="ECO:0000313" key="5">
    <source>
        <dbReference type="EMBL" id="OMH57971.1"/>
    </source>
</evidence>
<dbReference type="Proteomes" id="UP000671119">
    <property type="component" value="Unassembled WGS sequence"/>
</dbReference>
<dbReference type="NCBIfam" id="NF047431">
    <property type="entry name" value="hiber_recruit"/>
    <property type="match status" value="1"/>
</dbReference>
<dbReference type="EMBL" id="CNFU01000125">
    <property type="protein sequence ID" value="CKR25074.1"/>
    <property type="molecule type" value="Genomic_DNA"/>
</dbReference>
<evidence type="ECO:0000313" key="9">
    <source>
        <dbReference type="Proteomes" id="UP000049023"/>
    </source>
</evidence>
<name>A0A045JY32_MYCTX</name>
<accession>A0A045JY32</accession>
<reference evidence="6" key="5">
    <citation type="submission" date="2018-07" db="EMBL/GenBank/DDBJ databases">
        <authorList>
            <person name="Shah S."/>
            <person name="Brown T."/>
            <person name="Auld S."/>
            <person name="Bratton K."/>
            <person name="Narechania A."/>
            <person name="Mathema B."/>
            <person name="Gandhi N."/>
        </authorList>
    </citation>
    <scope>NUCLEOTIDE SEQUENCE</scope>
    <source>
        <strain evidence="6">32301_S10</strain>
    </source>
</reference>
<dbReference type="EMBL" id="JAGIZI010000001">
    <property type="protein sequence ID" value="MBP0681773.1"/>
    <property type="molecule type" value="Genomic_DNA"/>
</dbReference>
<dbReference type="Proteomes" id="UP000189452">
    <property type="component" value="Chromosome"/>
</dbReference>
<dbReference type="PANTHER" id="PTHR43603:SF1">
    <property type="entry name" value="ZINC-REGULATED GTPASE METALLOPROTEIN ACTIVATOR 1"/>
    <property type="match status" value="1"/>
</dbReference>
<dbReference type="SMART" id="SM00833">
    <property type="entry name" value="CobW_C"/>
    <property type="match status" value="1"/>
</dbReference>
<sequence length="398" mass="43700">MRTPVILVAGQDHTDEVTGALLRRTGTVVVEHRFDGHVVRRMTATLSRGELITTEDALEFAHGCVSCTIRDDLLVLLRRLHRRDNVGRIVVHLAPWLEPQPICWAIDHVRVCVGHGYPDGPAALDVRVAAVVTCVDCVRWLPQSLGEDELPDGRTVAQVTVGQAEFADLLVLTHPEPVAVAVLRRLAPRARITGGVDRVELALAHLDDNSRRGRTDTPHTPLLAGLPPLAADGEVAIVEFSARRPFHPQRLHAAVDLLLDGVVRTRGRLWLANRPDQVMWLESAGGGLRVASAGKWLAAMAASEVAYVDLERRLFADLMWVYPFGDRHTAMTVLVCGADPTDIVNALNAALLSDDEMASPQRWQSYVDPFGDWHDDPCHEMPDAAGEFSAHRNSGESR</sequence>
<evidence type="ECO:0000313" key="11">
    <source>
        <dbReference type="Proteomes" id="UP000256381"/>
    </source>
</evidence>
<reference evidence="8 9" key="1">
    <citation type="submission" date="2015-03" db="EMBL/GenBank/DDBJ databases">
        <authorList>
            <consortium name="Pathogen Informatics"/>
        </authorList>
    </citation>
    <scope>NUCLEOTIDE SEQUENCE [LARGE SCALE GENOMIC DNA]</scope>
    <source>
        <strain evidence="2 9">Bir 187</strain>
        <strain evidence="3 8">D00501624</strain>
    </source>
</reference>
<dbReference type="InterPro" id="IPR003495">
    <property type="entry name" value="CobW/HypB/UreG_nucleotide-bd"/>
</dbReference>
<reference evidence="4 13" key="7">
    <citation type="submission" date="2021-03" db="EMBL/GenBank/DDBJ databases">
        <title>Whole Genome Sequencing of Mycobacterium tuberculosis clinical isolates from Arunachal Pradesh, India.</title>
        <authorList>
            <person name="Singh S."/>
            <person name="Mudliar S.R."/>
            <person name="Kulsum U."/>
            <person name="Rufai S.B."/>
            <person name="Singh P.K."/>
            <person name="Umpo M."/>
            <person name="Nyori M."/>
        </authorList>
    </citation>
    <scope>NUCLEOTIDE SEQUENCE [LARGE SCALE GENOMIC DNA]</scope>
    <source>
        <strain evidence="4 13">OMICS/BPL/0142/20/SP</strain>
    </source>
</reference>
<reference evidence="7 12" key="6">
    <citation type="submission" date="2018-08" db="EMBL/GenBank/DDBJ databases">
        <authorList>
            <person name="Fokvardsen B D."/>
            <person name="Norman A."/>
        </authorList>
    </citation>
    <scope>NUCLEOTIDE SEQUENCE [LARGE SCALE GENOMIC DNA]</scope>
    <source>
        <strain evidence="7 12">DKC2</strain>
    </source>
</reference>